<reference evidence="1 2" key="1">
    <citation type="submission" date="2016-08" db="EMBL/GenBank/DDBJ databases">
        <authorList>
            <person name="Seilhamer J.J."/>
        </authorList>
    </citation>
    <scope>NUCLEOTIDE SEQUENCE [LARGE SCALE GENOMIC DNA]</scope>
    <source>
        <strain evidence="1 2">CCBAU 10071</strain>
    </source>
</reference>
<dbReference type="EMBL" id="FMAE01000031">
    <property type="protein sequence ID" value="SCB52338.1"/>
    <property type="molecule type" value="Genomic_DNA"/>
</dbReference>
<proteinExistence type="predicted"/>
<sequence length="84" mass="9505">MREARHTRFVGSGKYLHVELAYQPPDSEYDRIEHMKVLRARNIAIDGVAVVGISIVEQMRHELVCAPVPPEDEVELVWPSNPVG</sequence>
<dbReference type="AlphaFoldDB" id="A0A1C3XJ94"/>
<dbReference type="Proteomes" id="UP000183174">
    <property type="component" value="Unassembled WGS sequence"/>
</dbReference>
<gene>
    <name evidence="1" type="ORF">GA0061099_10315</name>
</gene>
<evidence type="ECO:0000313" key="1">
    <source>
        <dbReference type="EMBL" id="SCB52338.1"/>
    </source>
</evidence>
<protein>
    <submittedName>
        <fullName evidence="1">Uncharacterized protein</fullName>
    </submittedName>
</protein>
<name>A0A1C3XJ94_9BRAD</name>
<organism evidence="1 2">
    <name type="scientific">Bradyrhizobium yuanmingense</name>
    <dbReference type="NCBI Taxonomy" id="108015"/>
    <lineage>
        <taxon>Bacteria</taxon>
        <taxon>Pseudomonadati</taxon>
        <taxon>Pseudomonadota</taxon>
        <taxon>Alphaproteobacteria</taxon>
        <taxon>Hyphomicrobiales</taxon>
        <taxon>Nitrobacteraceae</taxon>
        <taxon>Bradyrhizobium</taxon>
    </lineage>
</organism>
<dbReference type="RefSeq" id="WP_141697771.1">
    <property type="nucleotide sequence ID" value="NZ_FMAE01000031.1"/>
</dbReference>
<evidence type="ECO:0000313" key="2">
    <source>
        <dbReference type="Proteomes" id="UP000183174"/>
    </source>
</evidence>
<accession>A0A1C3XJ94</accession>